<reference evidence="3" key="1">
    <citation type="journal article" date="2016" name="Nat. Genet.">
        <title>A high-quality carrot genome assembly provides new insights into carotenoid accumulation and asterid genome evolution.</title>
        <authorList>
            <person name="Iorizzo M."/>
            <person name="Ellison S."/>
            <person name="Senalik D."/>
            <person name="Zeng P."/>
            <person name="Satapoomin P."/>
            <person name="Huang J."/>
            <person name="Bowman M."/>
            <person name="Iovene M."/>
            <person name="Sanseverino W."/>
            <person name="Cavagnaro P."/>
            <person name="Yildiz M."/>
            <person name="Macko-Podgorni A."/>
            <person name="Moranska E."/>
            <person name="Grzebelus E."/>
            <person name="Grzebelus D."/>
            <person name="Ashrafi H."/>
            <person name="Zheng Z."/>
            <person name="Cheng S."/>
            <person name="Spooner D."/>
            <person name="Van Deynze A."/>
            <person name="Simon P."/>
        </authorList>
    </citation>
    <scope>NUCLEOTIDE SEQUENCE [LARGE SCALE GENOMIC DNA]</scope>
    <source>
        <tissue evidence="3">Leaf</tissue>
    </source>
</reference>
<dbReference type="GO" id="GO:0045259">
    <property type="term" value="C:proton-transporting ATP synthase complex"/>
    <property type="evidence" value="ECO:0007669"/>
    <property type="project" value="InterPro"/>
</dbReference>
<sequence length="124" mass="13893">MQNVSILLTKLNWLNSRSTSESETLYCVYVAIGQKRSTVAQLVQILSEANALEYSILVAATASDPAPLQFLAPYSGCAMGEYFRDNGMNWSPMVETSSSEIYLKNLTSFLRSAATWWEEIGWKH</sequence>
<evidence type="ECO:0000313" key="3">
    <source>
        <dbReference type="EMBL" id="KZM93528.1"/>
    </source>
</evidence>
<comment type="similarity">
    <text evidence="1">Belongs to the ATPase alpha/beta chains family.</text>
</comment>
<dbReference type="PANTHER" id="PTHR48082">
    <property type="entry name" value="ATP SYNTHASE SUBUNIT ALPHA, MITOCHONDRIAL"/>
    <property type="match status" value="1"/>
</dbReference>
<accession>A0A164XS93</accession>
<dbReference type="SUPFAM" id="SSF52540">
    <property type="entry name" value="P-loop containing nucleoside triphosphate hydrolases"/>
    <property type="match status" value="1"/>
</dbReference>
<organism evidence="3">
    <name type="scientific">Daucus carota subsp. sativus</name>
    <name type="common">Carrot</name>
    <dbReference type="NCBI Taxonomy" id="79200"/>
    <lineage>
        <taxon>Eukaryota</taxon>
        <taxon>Viridiplantae</taxon>
        <taxon>Streptophyta</taxon>
        <taxon>Embryophyta</taxon>
        <taxon>Tracheophyta</taxon>
        <taxon>Spermatophyta</taxon>
        <taxon>Magnoliopsida</taxon>
        <taxon>eudicotyledons</taxon>
        <taxon>Gunneridae</taxon>
        <taxon>Pentapetalae</taxon>
        <taxon>asterids</taxon>
        <taxon>campanulids</taxon>
        <taxon>Apiales</taxon>
        <taxon>Apiaceae</taxon>
        <taxon>Apioideae</taxon>
        <taxon>Scandiceae</taxon>
        <taxon>Daucinae</taxon>
        <taxon>Daucus</taxon>
        <taxon>Daucus sect. Daucus</taxon>
    </lineage>
</organism>
<dbReference type="Gene3D" id="3.40.50.12240">
    <property type="match status" value="1"/>
</dbReference>
<dbReference type="InterPro" id="IPR005294">
    <property type="entry name" value="ATP_synth_F1_asu"/>
</dbReference>
<comment type="caution">
    <text evidence="3">The sequence shown here is derived from an EMBL/GenBank/DDBJ whole genome shotgun (WGS) entry which is preliminary data.</text>
</comment>
<dbReference type="PANTHER" id="PTHR48082:SF2">
    <property type="entry name" value="ATP SYNTHASE SUBUNIT ALPHA, MITOCHONDRIAL"/>
    <property type="match status" value="1"/>
</dbReference>
<dbReference type="Gramene" id="KZM93528">
    <property type="protein sequence ID" value="KZM93528"/>
    <property type="gene ID" value="DCAR_016773"/>
</dbReference>
<gene>
    <name evidence="3" type="ORF">DCAR_016773</name>
</gene>
<proteinExistence type="inferred from homology"/>
<feature type="domain" description="ATPase F1/V1/A1 complex alpha/beta subunit nucleotide-binding" evidence="2">
    <location>
        <begin position="22"/>
        <end position="90"/>
    </location>
</feature>
<evidence type="ECO:0000256" key="1">
    <source>
        <dbReference type="ARBA" id="ARBA00008936"/>
    </source>
</evidence>
<dbReference type="STRING" id="79200.A0A164XS93"/>
<dbReference type="GO" id="GO:0046933">
    <property type="term" value="F:proton-transporting ATP synthase activity, rotational mechanism"/>
    <property type="evidence" value="ECO:0007669"/>
    <property type="project" value="InterPro"/>
</dbReference>
<dbReference type="EMBL" id="LNRQ01000005">
    <property type="protein sequence ID" value="KZM93528.1"/>
    <property type="molecule type" value="Genomic_DNA"/>
</dbReference>
<evidence type="ECO:0000259" key="2">
    <source>
        <dbReference type="Pfam" id="PF00006"/>
    </source>
</evidence>
<dbReference type="InterPro" id="IPR027417">
    <property type="entry name" value="P-loop_NTPase"/>
</dbReference>
<protein>
    <recommendedName>
        <fullName evidence="2">ATPase F1/V1/A1 complex alpha/beta subunit nucleotide-binding domain-containing protein</fullName>
    </recommendedName>
</protein>
<dbReference type="GO" id="GO:0043531">
    <property type="term" value="F:ADP binding"/>
    <property type="evidence" value="ECO:0007669"/>
    <property type="project" value="TreeGrafter"/>
</dbReference>
<dbReference type="GO" id="GO:0005524">
    <property type="term" value="F:ATP binding"/>
    <property type="evidence" value="ECO:0007669"/>
    <property type="project" value="InterPro"/>
</dbReference>
<name>A0A164XS93_DAUCS</name>
<dbReference type="AlphaFoldDB" id="A0A164XS93"/>
<dbReference type="Pfam" id="PF00006">
    <property type="entry name" value="ATP-synt_ab"/>
    <property type="match status" value="1"/>
</dbReference>
<dbReference type="InterPro" id="IPR000194">
    <property type="entry name" value="ATPase_F1/V1/A1_a/bsu_nucl-bd"/>
</dbReference>